<keyword evidence="3" id="KW-1185">Reference proteome</keyword>
<reference evidence="2 3" key="1">
    <citation type="submission" date="2020-11" db="EMBL/GenBank/DDBJ databases">
        <title>Pseudonocardia abyssalis sp. nov. and Pseudonocardia oceani sp. nov., description and phylogenomic analysis of two novel actinomycetes isolated from the deep Southern Ocean.</title>
        <authorList>
            <person name="Parra J."/>
        </authorList>
    </citation>
    <scope>NUCLEOTIDE SEQUENCE [LARGE SCALE GENOMIC DNA]</scope>
    <source>
        <strain evidence="2 3">KRD-168</strain>
    </source>
</reference>
<feature type="signal peptide" evidence="1">
    <location>
        <begin position="1"/>
        <end position="29"/>
    </location>
</feature>
<comment type="caution">
    <text evidence="2">The sequence shown here is derived from an EMBL/GenBank/DDBJ whole genome shotgun (WGS) entry which is preliminary data.</text>
</comment>
<dbReference type="Proteomes" id="UP000694287">
    <property type="component" value="Unassembled WGS sequence"/>
</dbReference>
<dbReference type="RefSeq" id="WP_218601534.1">
    <property type="nucleotide sequence ID" value="NZ_JADQDJ010000024.1"/>
</dbReference>
<protein>
    <recommendedName>
        <fullName evidence="4">Redoxin domain-containing protein</fullName>
    </recommendedName>
</protein>
<feature type="chain" id="PRO_5046268387" description="Redoxin domain-containing protein" evidence="1">
    <location>
        <begin position="30"/>
        <end position="79"/>
    </location>
</feature>
<evidence type="ECO:0000313" key="3">
    <source>
        <dbReference type="Proteomes" id="UP000694287"/>
    </source>
</evidence>
<evidence type="ECO:0000256" key="1">
    <source>
        <dbReference type="SAM" id="SignalP"/>
    </source>
</evidence>
<dbReference type="EMBL" id="JADQDK010000001">
    <property type="protein sequence ID" value="MBW0135045.1"/>
    <property type="molecule type" value="Genomic_DNA"/>
</dbReference>
<organism evidence="2 3">
    <name type="scientific">Pseudonocardia abyssalis</name>
    <dbReference type="NCBI Taxonomy" id="2792008"/>
    <lineage>
        <taxon>Bacteria</taxon>
        <taxon>Bacillati</taxon>
        <taxon>Actinomycetota</taxon>
        <taxon>Actinomycetes</taxon>
        <taxon>Pseudonocardiales</taxon>
        <taxon>Pseudonocardiaceae</taxon>
        <taxon>Pseudonocardia</taxon>
    </lineage>
</organism>
<gene>
    <name evidence="2" type="ORF">I4I81_12370</name>
</gene>
<proteinExistence type="predicted"/>
<keyword evidence="1" id="KW-0732">Signal</keyword>
<dbReference type="PROSITE" id="PS51257">
    <property type="entry name" value="PROKAR_LIPOPROTEIN"/>
    <property type="match status" value="1"/>
</dbReference>
<evidence type="ECO:0000313" key="2">
    <source>
        <dbReference type="EMBL" id="MBW0135045.1"/>
    </source>
</evidence>
<sequence>MTRFSRSTRGGFVLLVALTFGLSGCSSGAGPDSTPGAGSAQEATAAGPLAFTGTTLDGSTLDAATLAGTPVVLWFWAPF</sequence>
<evidence type="ECO:0008006" key="4">
    <source>
        <dbReference type="Google" id="ProtNLM"/>
    </source>
</evidence>
<accession>A0ABS6US40</accession>
<name>A0ABS6US40_9PSEU</name>